<dbReference type="EMBL" id="VOBR01000034">
    <property type="protein sequence ID" value="TWP46234.1"/>
    <property type="molecule type" value="Genomic_DNA"/>
</dbReference>
<dbReference type="InterPro" id="IPR046203">
    <property type="entry name" value="DUF6236"/>
</dbReference>
<dbReference type="RefSeq" id="WP_146358781.1">
    <property type="nucleotide sequence ID" value="NZ_VOBR01000034.1"/>
</dbReference>
<keyword evidence="2" id="KW-1185">Reference proteome</keyword>
<name>A0A563EI43_9PSEU</name>
<dbReference type="Pfam" id="PF19749">
    <property type="entry name" value="DUF6236"/>
    <property type="match status" value="1"/>
</dbReference>
<protein>
    <submittedName>
        <fullName evidence="1">Uncharacterized protein</fullName>
    </submittedName>
</protein>
<evidence type="ECO:0000313" key="1">
    <source>
        <dbReference type="EMBL" id="TWP46234.1"/>
    </source>
</evidence>
<proteinExistence type="predicted"/>
<accession>A0A563EI43</accession>
<organism evidence="1 2">
    <name type="scientific">Lentzea tibetensis</name>
    <dbReference type="NCBI Taxonomy" id="2591470"/>
    <lineage>
        <taxon>Bacteria</taxon>
        <taxon>Bacillati</taxon>
        <taxon>Actinomycetota</taxon>
        <taxon>Actinomycetes</taxon>
        <taxon>Pseudonocardiales</taxon>
        <taxon>Pseudonocardiaceae</taxon>
        <taxon>Lentzea</taxon>
    </lineage>
</organism>
<dbReference type="AlphaFoldDB" id="A0A563EI43"/>
<evidence type="ECO:0000313" key="2">
    <source>
        <dbReference type="Proteomes" id="UP000316639"/>
    </source>
</evidence>
<comment type="caution">
    <text evidence="1">The sequence shown here is derived from an EMBL/GenBank/DDBJ whole genome shotgun (WGS) entry which is preliminary data.</text>
</comment>
<dbReference type="Proteomes" id="UP000316639">
    <property type="component" value="Unassembled WGS sequence"/>
</dbReference>
<reference evidence="1 2" key="1">
    <citation type="submission" date="2019-07" db="EMBL/GenBank/DDBJ databases">
        <title>Lentzea xizangensis sp. nov., isolated from Qinghai-Tibetan Plateau Soils.</title>
        <authorList>
            <person name="Huang J."/>
        </authorList>
    </citation>
    <scope>NUCLEOTIDE SEQUENCE [LARGE SCALE GENOMIC DNA]</scope>
    <source>
        <strain evidence="1 2">FXJ1.1311</strain>
    </source>
</reference>
<sequence>MNEFSGTVHGNVLQAGTIHGDVHIHGRAEQRLDPIALYYPYIHVRDDTWLKYAALYWPKLGRLLPNGYPARDSAVAVELDRELKWVLNIQPYFAAMKIGDDFLDLVVHHAEALRHRYGIQDVHDWQVDPDGGSSAGTSRDLNPRYSYVHLTKIRRDLVEAIVDAGLGHEVGGHGGDWLGLHPKLAGVYMCALTEEVAREERMHPVTDRALTHAALSGWTMERLAEVLLGSSHDTRPTAGDPIDRFVVAAFQTVVPANMASVPVEKIIEVRKRYRRELNGFREYVAAQLEAVTGLGDVRDVAVYRAHLDYEVERKISDKLDDLRDLLLDMGLEPATALATVKAPLDVRDTTTETSERGTLATRVVEVPQRLRDQTIRSSPVGYLFHLGERLSASALADQVTSAMQT</sequence>
<dbReference type="OrthoDB" id="9115306at2"/>
<gene>
    <name evidence="1" type="ORF">FKR81_36455</name>
</gene>